<dbReference type="EMBL" id="HBIN01006407">
    <property type="protein sequence ID" value="CAE0434388.1"/>
    <property type="molecule type" value="Transcribed_RNA"/>
</dbReference>
<gene>
    <name evidence="1" type="ORF">ASTO00021_LOCUS4686</name>
    <name evidence="2" type="ORF">ASTO00021_LOCUS4687</name>
</gene>
<protein>
    <submittedName>
        <fullName evidence="2">Uncharacterized protein</fullName>
    </submittedName>
</protein>
<accession>A0A6S8CA09</accession>
<dbReference type="EMBL" id="HBIN01006408">
    <property type="protein sequence ID" value="CAE0434389.1"/>
    <property type="molecule type" value="Transcribed_RNA"/>
</dbReference>
<proteinExistence type="predicted"/>
<dbReference type="PANTHER" id="PTHR28630">
    <property type="match status" value="1"/>
</dbReference>
<dbReference type="PANTHER" id="PTHR28630:SF3">
    <property type="entry name" value="PEROXIREDOXIN-LIKE 2C"/>
    <property type="match status" value="1"/>
</dbReference>
<reference evidence="2" key="1">
    <citation type="submission" date="2021-01" db="EMBL/GenBank/DDBJ databases">
        <authorList>
            <person name="Corre E."/>
            <person name="Pelletier E."/>
            <person name="Niang G."/>
            <person name="Scheremetjew M."/>
            <person name="Finn R."/>
            <person name="Kale V."/>
            <person name="Holt S."/>
            <person name="Cochrane G."/>
            <person name="Meng A."/>
            <person name="Brown T."/>
            <person name="Cohen L."/>
        </authorList>
    </citation>
    <scope>NUCLEOTIDE SEQUENCE</scope>
    <source>
        <strain evidence="2">GSBS06</strain>
    </source>
</reference>
<evidence type="ECO:0000313" key="2">
    <source>
        <dbReference type="EMBL" id="CAE0434389.1"/>
    </source>
</evidence>
<organism evidence="2">
    <name type="scientific">Aplanochytrium stocchinoi</name>
    <dbReference type="NCBI Taxonomy" id="215587"/>
    <lineage>
        <taxon>Eukaryota</taxon>
        <taxon>Sar</taxon>
        <taxon>Stramenopiles</taxon>
        <taxon>Bigyra</taxon>
        <taxon>Labyrinthulomycetes</taxon>
        <taxon>Thraustochytrida</taxon>
        <taxon>Thraustochytriidae</taxon>
        <taxon>Aplanochytrium</taxon>
    </lineage>
</organism>
<evidence type="ECO:0000313" key="1">
    <source>
        <dbReference type="EMBL" id="CAE0434388.1"/>
    </source>
</evidence>
<dbReference type="AlphaFoldDB" id="A0A6S8CA09"/>
<name>A0A6S8CA09_9STRA</name>
<dbReference type="Pfam" id="PF13911">
    <property type="entry name" value="AhpC-TSA_2"/>
    <property type="match status" value="1"/>
</dbReference>
<dbReference type="InterPro" id="IPR032801">
    <property type="entry name" value="PXL2A/B/C"/>
</dbReference>
<sequence length="192" mass="22165">MLLSTLKPEFDKAGVKLVAIGCSREDALKFVESGHFKGEVYLDEHKVIHNALGCKVESWLGYIKPQVWISFVIAMMKGLEIKKTEGDYKQLGGTFVLDTGNPDQLFLFEHRQTRWGDHPSIRKVREAALNGIIRSKITATLMVYNADGWILKKMKHRQNKQNVTDWRLFVFGASLFIYFSYSYEKLRTYLPL</sequence>